<evidence type="ECO:0000256" key="2">
    <source>
        <dbReference type="ARBA" id="ARBA00023125"/>
    </source>
</evidence>
<dbReference type="Gene3D" id="1.20.120.530">
    <property type="entry name" value="GntR ligand-binding domain-like"/>
    <property type="match status" value="1"/>
</dbReference>
<dbReference type="EMBL" id="CP002826">
    <property type="protein sequence ID" value="AEI05478.1"/>
    <property type="molecule type" value="Genomic_DNA"/>
</dbReference>
<dbReference type="InterPro" id="IPR036390">
    <property type="entry name" value="WH_DNA-bd_sf"/>
</dbReference>
<dbReference type="SMART" id="SM00895">
    <property type="entry name" value="FCD"/>
    <property type="match status" value="1"/>
</dbReference>
<sequence>MTDASNLRPASTVSWLVETLRESILSGALPAHNVIRQDEIAEQHGVSRTPVREAIRLLEAEGLVISRPNRSAVVAPLDPEDAIEIFEIRAAMEALALRRSIPRFTEEHKEVAIQALEALEEVRHDASTEAHKAFHLALYAAAGSRLLRLISQHIDAAGRYLRVEATLAGTMDEDRYEHRSLLEAVLANDVPGATRLIERHLRSTGLEVAEVLRNKNPHRQDQRQMARLRINARTPS</sequence>
<dbReference type="PRINTS" id="PR00035">
    <property type="entry name" value="HTHGNTR"/>
</dbReference>
<dbReference type="Pfam" id="PF07729">
    <property type="entry name" value="FCD"/>
    <property type="match status" value="1"/>
</dbReference>
<dbReference type="GO" id="GO:0003700">
    <property type="term" value="F:DNA-binding transcription factor activity"/>
    <property type="evidence" value="ECO:0007669"/>
    <property type="project" value="InterPro"/>
</dbReference>
<reference evidence="5 6" key="1">
    <citation type="journal article" date="2011" name="J. Bacteriol.">
        <title>Complete genome sequences of the chemolithoautotrophic Oligotropha carboxidovorans strains OM4 and OM5.</title>
        <authorList>
            <person name="Volland S."/>
            <person name="Rachinger M."/>
            <person name="Strittmatter A."/>
            <person name="Daniel R."/>
            <person name="Gottschalk G."/>
            <person name="Meyer O."/>
        </authorList>
    </citation>
    <scope>NUCLEOTIDE SEQUENCE [LARGE SCALE GENOMIC DNA]</scope>
    <source>
        <strain evidence="6">ATCC 49405 / DSM 1227 / KCTC 32145 / OM5</strain>
    </source>
</reference>
<dbReference type="eggNOG" id="COG1802">
    <property type="taxonomic scope" value="Bacteria"/>
</dbReference>
<gene>
    <name evidence="5" type="ordered locus">OCA5_c07550</name>
</gene>
<organism evidence="5 6">
    <name type="scientific">Afipia carboxidovorans (strain ATCC 49405 / DSM 1227 / KCTC 32145 / OM5)</name>
    <name type="common">Oligotropha carboxidovorans</name>
    <dbReference type="NCBI Taxonomy" id="504832"/>
    <lineage>
        <taxon>Bacteria</taxon>
        <taxon>Pseudomonadati</taxon>
        <taxon>Pseudomonadota</taxon>
        <taxon>Alphaproteobacteria</taxon>
        <taxon>Hyphomicrobiales</taxon>
        <taxon>Nitrobacteraceae</taxon>
        <taxon>Afipia</taxon>
    </lineage>
</organism>
<dbReference type="SMART" id="SM00345">
    <property type="entry name" value="HTH_GNTR"/>
    <property type="match status" value="1"/>
</dbReference>
<dbReference type="RefSeq" id="WP_012564492.1">
    <property type="nucleotide sequence ID" value="NC_011386.1"/>
</dbReference>
<dbReference type="GO" id="GO:0003677">
    <property type="term" value="F:DNA binding"/>
    <property type="evidence" value="ECO:0007669"/>
    <property type="project" value="UniProtKB-KW"/>
</dbReference>
<keyword evidence="2" id="KW-0238">DNA-binding</keyword>
<dbReference type="PATRIC" id="fig|504832.7.peg.801"/>
<evidence type="ECO:0000313" key="5">
    <source>
        <dbReference type="EMBL" id="AEI05478.1"/>
    </source>
</evidence>
<dbReference type="AlphaFoldDB" id="B6JJ72"/>
<dbReference type="PANTHER" id="PTHR43537:SF49">
    <property type="entry name" value="TRANSCRIPTIONAL REGULATORY PROTEIN"/>
    <property type="match status" value="1"/>
</dbReference>
<dbReference type="InterPro" id="IPR000524">
    <property type="entry name" value="Tscrpt_reg_HTH_GntR"/>
</dbReference>
<dbReference type="KEGG" id="oca:OCAR_7363"/>
<feature type="domain" description="HTH gntR-type" evidence="4">
    <location>
        <begin position="10"/>
        <end position="77"/>
    </location>
</feature>
<accession>B6JJ72</accession>
<dbReference type="PANTHER" id="PTHR43537">
    <property type="entry name" value="TRANSCRIPTIONAL REGULATOR, GNTR FAMILY"/>
    <property type="match status" value="1"/>
</dbReference>
<dbReference type="InterPro" id="IPR011711">
    <property type="entry name" value="GntR_C"/>
</dbReference>
<evidence type="ECO:0000313" key="6">
    <source>
        <dbReference type="Proteomes" id="UP000007730"/>
    </source>
</evidence>
<dbReference type="KEGG" id="ocg:OCA5_c07550"/>
<dbReference type="Gene3D" id="1.10.10.10">
    <property type="entry name" value="Winged helix-like DNA-binding domain superfamily/Winged helix DNA-binding domain"/>
    <property type="match status" value="1"/>
</dbReference>
<dbReference type="CDD" id="cd07377">
    <property type="entry name" value="WHTH_GntR"/>
    <property type="match status" value="1"/>
</dbReference>
<name>B6JJ72_AFIC5</name>
<dbReference type="PROSITE" id="PS50949">
    <property type="entry name" value="HTH_GNTR"/>
    <property type="match status" value="1"/>
</dbReference>
<keyword evidence="1" id="KW-0805">Transcription regulation</keyword>
<evidence type="ECO:0000256" key="3">
    <source>
        <dbReference type="ARBA" id="ARBA00023163"/>
    </source>
</evidence>
<dbReference type="InterPro" id="IPR008920">
    <property type="entry name" value="TF_FadR/GntR_C"/>
</dbReference>
<proteinExistence type="predicted"/>
<dbReference type="Proteomes" id="UP000007730">
    <property type="component" value="Chromosome"/>
</dbReference>
<protein>
    <submittedName>
        <fullName evidence="5">Transcriptional regulator, GntR family protein</fullName>
    </submittedName>
</protein>
<keyword evidence="3" id="KW-0804">Transcription</keyword>
<dbReference type="OrthoDB" id="9810548at2"/>
<evidence type="ECO:0000259" key="4">
    <source>
        <dbReference type="PROSITE" id="PS50949"/>
    </source>
</evidence>
<dbReference type="SUPFAM" id="SSF46785">
    <property type="entry name" value="Winged helix' DNA-binding domain"/>
    <property type="match status" value="1"/>
</dbReference>
<dbReference type="Pfam" id="PF00392">
    <property type="entry name" value="GntR"/>
    <property type="match status" value="1"/>
</dbReference>
<dbReference type="InterPro" id="IPR036388">
    <property type="entry name" value="WH-like_DNA-bd_sf"/>
</dbReference>
<keyword evidence="6" id="KW-1185">Reference proteome</keyword>
<dbReference type="HOGENOM" id="CLU_017584_5_4_5"/>
<dbReference type="SUPFAM" id="SSF48008">
    <property type="entry name" value="GntR ligand-binding domain-like"/>
    <property type="match status" value="1"/>
</dbReference>
<evidence type="ECO:0000256" key="1">
    <source>
        <dbReference type="ARBA" id="ARBA00023015"/>
    </source>
</evidence>
<dbReference type="STRING" id="504832.OCA5_c07550"/>